<dbReference type="AlphaFoldDB" id="A0A3A6QJL4"/>
<dbReference type="EMBL" id="QMDW01000084">
    <property type="protein sequence ID" value="RJX47054.1"/>
    <property type="molecule type" value="Genomic_DNA"/>
</dbReference>
<feature type="non-terminal residue" evidence="2">
    <location>
        <position position="1"/>
    </location>
</feature>
<evidence type="ECO:0008006" key="4">
    <source>
        <dbReference type="Google" id="ProtNLM"/>
    </source>
</evidence>
<proteinExistence type="predicted"/>
<dbReference type="OrthoDB" id="347667at2157"/>
<keyword evidence="3" id="KW-1185">Reference proteome</keyword>
<protein>
    <recommendedName>
        <fullName evidence="4">Cysteine-rich domain-containing protein</fullName>
    </recommendedName>
</protein>
<organism evidence="2 3">
    <name type="scientific">Halonotius pteroides</name>
    <dbReference type="NCBI Taxonomy" id="268735"/>
    <lineage>
        <taxon>Archaea</taxon>
        <taxon>Methanobacteriati</taxon>
        <taxon>Methanobacteriota</taxon>
        <taxon>Stenosarchaea group</taxon>
        <taxon>Halobacteria</taxon>
        <taxon>Halobacteriales</taxon>
        <taxon>Haloferacaceae</taxon>
        <taxon>Halonotius</taxon>
    </lineage>
</organism>
<name>A0A3A6QJL4_9EURY</name>
<comment type="caution">
    <text evidence="2">The sequence shown here is derived from an EMBL/GenBank/DDBJ whole genome shotgun (WGS) entry which is preliminary data.</text>
</comment>
<dbReference type="RefSeq" id="WP_133305193.1">
    <property type="nucleotide sequence ID" value="NZ_QMDW01000084.1"/>
</dbReference>
<evidence type="ECO:0000313" key="3">
    <source>
        <dbReference type="Proteomes" id="UP000281564"/>
    </source>
</evidence>
<dbReference type="Proteomes" id="UP000281564">
    <property type="component" value="Unassembled WGS sequence"/>
</dbReference>
<reference evidence="2 3" key="1">
    <citation type="submission" date="2018-06" db="EMBL/GenBank/DDBJ databases">
        <title>Halonotius sp. F13-13 a new haloarchaeeon isolated from a solar saltern from Isla Cristina, Huelva, Spain.</title>
        <authorList>
            <person name="Duran-Viseras A."/>
            <person name="Sanchez-Porro C."/>
            <person name="Ventosa A."/>
        </authorList>
    </citation>
    <scope>NUCLEOTIDE SEQUENCE [LARGE SCALE GENOMIC DNA]</scope>
    <source>
        <strain evidence="2 3">CECT 7525</strain>
    </source>
</reference>
<sequence length="70" mass="7468">CCGVAGSFGYEEEHYELSKAIGEILHEKVEESPGGEVVAPGASCRSQLADDDFEGERPAHPVEKLHDALA</sequence>
<evidence type="ECO:0000313" key="2">
    <source>
        <dbReference type="EMBL" id="RJX47054.1"/>
    </source>
</evidence>
<gene>
    <name evidence="2" type="ORF">DP106_15195</name>
</gene>
<evidence type="ECO:0000256" key="1">
    <source>
        <dbReference type="SAM" id="MobiDB-lite"/>
    </source>
</evidence>
<feature type="compositionally biased region" description="Basic and acidic residues" evidence="1">
    <location>
        <begin position="55"/>
        <end position="70"/>
    </location>
</feature>
<feature type="region of interest" description="Disordered" evidence="1">
    <location>
        <begin position="46"/>
        <end position="70"/>
    </location>
</feature>
<accession>A0A3A6QJL4</accession>